<dbReference type="GO" id="GO:0031992">
    <property type="term" value="F:energy transducer activity"/>
    <property type="evidence" value="ECO:0007669"/>
    <property type="project" value="TreeGrafter"/>
</dbReference>
<dbReference type="PROSITE" id="PS52015">
    <property type="entry name" value="TONB_CTD"/>
    <property type="match status" value="1"/>
</dbReference>
<keyword evidence="5" id="KW-0997">Cell inner membrane</keyword>
<evidence type="ECO:0000256" key="3">
    <source>
        <dbReference type="ARBA" id="ARBA00022448"/>
    </source>
</evidence>
<evidence type="ECO:0000313" key="11">
    <source>
        <dbReference type="EMBL" id="PZF71445.1"/>
    </source>
</evidence>
<evidence type="ECO:0000256" key="4">
    <source>
        <dbReference type="ARBA" id="ARBA00022475"/>
    </source>
</evidence>
<sequence length="129" mass="14783">MSNKIVYKEGKIISSTFFDESEKEIDTTGKPYDNVIELKYKGGLVQFIVDNIKYPPEDRDEGIQGKVYVRIFLDANGKMVDYDIIKSVSKGCDREVARLISIMPDWEPARVEGNPVDTRVVFPITFRLE</sequence>
<keyword evidence="3" id="KW-0813">Transport</keyword>
<comment type="subcellular location">
    <subcellularLocation>
        <location evidence="1">Cell inner membrane</location>
        <topology evidence="1">Single-pass membrane protein</topology>
        <orientation evidence="1">Periplasmic side</orientation>
    </subcellularLocation>
</comment>
<dbReference type="Proteomes" id="UP000248745">
    <property type="component" value="Unassembled WGS sequence"/>
</dbReference>
<keyword evidence="4" id="KW-1003">Cell membrane</keyword>
<dbReference type="SUPFAM" id="SSF74653">
    <property type="entry name" value="TolA/TonB C-terminal domain"/>
    <property type="match status" value="1"/>
</dbReference>
<comment type="caution">
    <text evidence="11">The sequence shown here is derived from an EMBL/GenBank/DDBJ whole genome shotgun (WGS) entry which is preliminary data.</text>
</comment>
<dbReference type="Pfam" id="PF03544">
    <property type="entry name" value="TonB_C"/>
    <property type="match status" value="1"/>
</dbReference>
<evidence type="ECO:0000256" key="7">
    <source>
        <dbReference type="ARBA" id="ARBA00022927"/>
    </source>
</evidence>
<evidence type="ECO:0000256" key="6">
    <source>
        <dbReference type="ARBA" id="ARBA00022692"/>
    </source>
</evidence>
<dbReference type="GO" id="GO:0055085">
    <property type="term" value="P:transmembrane transport"/>
    <property type="evidence" value="ECO:0007669"/>
    <property type="project" value="InterPro"/>
</dbReference>
<proteinExistence type="inferred from homology"/>
<dbReference type="PANTHER" id="PTHR33446:SF2">
    <property type="entry name" value="PROTEIN TONB"/>
    <property type="match status" value="1"/>
</dbReference>
<dbReference type="OrthoDB" id="1039448at2"/>
<evidence type="ECO:0000256" key="9">
    <source>
        <dbReference type="ARBA" id="ARBA00023136"/>
    </source>
</evidence>
<evidence type="ECO:0000256" key="2">
    <source>
        <dbReference type="ARBA" id="ARBA00006555"/>
    </source>
</evidence>
<dbReference type="GO" id="GO:0098797">
    <property type="term" value="C:plasma membrane protein complex"/>
    <property type="evidence" value="ECO:0007669"/>
    <property type="project" value="TreeGrafter"/>
</dbReference>
<evidence type="ECO:0000259" key="10">
    <source>
        <dbReference type="PROSITE" id="PS52015"/>
    </source>
</evidence>
<name>A0A2W2A7W3_9BACT</name>
<dbReference type="NCBIfam" id="TIGR01352">
    <property type="entry name" value="tonB_Cterm"/>
    <property type="match status" value="1"/>
</dbReference>
<keyword evidence="9" id="KW-0472">Membrane</keyword>
<evidence type="ECO:0000256" key="1">
    <source>
        <dbReference type="ARBA" id="ARBA00004383"/>
    </source>
</evidence>
<protein>
    <recommendedName>
        <fullName evidence="10">TonB C-terminal domain-containing protein</fullName>
    </recommendedName>
</protein>
<accession>A0A2W2A7W3</accession>
<comment type="similarity">
    <text evidence="2">Belongs to the TonB family.</text>
</comment>
<organism evidence="11 12">
    <name type="scientific">Taibaiella soli</name>
    <dbReference type="NCBI Taxonomy" id="1649169"/>
    <lineage>
        <taxon>Bacteria</taxon>
        <taxon>Pseudomonadati</taxon>
        <taxon>Bacteroidota</taxon>
        <taxon>Chitinophagia</taxon>
        <taxon>Chitinophagales</taxon>
        <taxon>Chitinophagaceae</taxon>
        <taxon>Taibaiella</taxon>
    </lineage>
</organism>
<keyword evidence="7" id="KW-0653">Protein transport</keyword>
<keyword evidence="8" id="KW-1133">Transmembrane helix</keyword>
<evidence type="ECO:0000313" key="12">
    <source>
        <dbReference type="Proteomes" id="UP000248745"/>
    </source>
</evidence>
<keyword evidence="6" id="KW-0812">Transmembrane</keyword>
<dbReference type="InterPro" id="IPR037682">
    <property type="entry name" value="TonB_C"/>
</dbReference>
<dbReference type="Gene3D" id="3.30.1150.10">
    <property type="match status" value="1"/>
</dbReference>
<evidence type="ECO:0000256" key="8">
    <source>
        <dbReference type="ARBA" id="ARBA00022989"/>
    </source>
</evidence>
<reference evidence="11 12" key="1">
    <citation type="submission" date="2018-06" db="EMBL/GenBank/DDBJ databases">
        <title>Mucibacter soli gen. nov., sp. nov., a new member of the family Chitinophagaceae producing mucin.</title>
        <authorList>
            <person name="Kim M.-K."/>
            <person name="Park S."/>
            <person name="Kim T.-S."/>
            <person name="Joung Y."/>
            <person name="Han J.-H."/>
            <person name="Kim S.B."/>
        </authorList>
    </citation>
    <scope>NUCLEOTIDE SEQUENCE [LARGE SCALE GENOMIC DNA]</scope>
    <source>
        <strain evidence="11 12">R1-15</strain>
    </source>
</reference>
<dbReference type="PANTHER" id="PTHR33446">
    <property type="entry name" value="PROTEIN TONB-RELATED"/>
    <property type="match status" value="1"/>
</dbReference>
<evidence type="ECO:0000256" key="5">
    <source>
        <dbReference type="ARBA" id="ARBA00022519"/>
    </source>
</evidence>
<dbReference type="EMBL" id="QKTW01000025">
    <property type="protein sequence ID" value="PZF71445.1"/>
    <property type="molecule type" value="Genomic_DNA"/>
</dbReference>
<dbReference type="RefSeq" id="WP_111000591.1">
    <property type="nucleotide sequence ID" value="NZ_QKTW01000025.1"/>
</dbReference>
<dbReference type="AlphaFoldDB" id="A0A2W2A7W3"/>
<dbReference type="GO" id="GO:0015031">
    <property type="term" value="P:protein transport"/>
    <property type="evidence" value="ECO:0007669"/>
    <property type="project" value="UniProtKB-KW"/>
</dbReference>
<dbReference type="InterPro" id="IPR051045">
    <property type="entry name" value="TonB-dependent_transducer"/>
</dbReference>
<dbReference type="InterPro" id="IPR006260">
    <property type="entry name" value="TonB/TolA_C"/>
</dbReference>
<feature type="domain" description="TonB C-terminal" evidence="10">
    <location>
        <begin position="39"/>
        <end position="129"/>
    </location>
</feature>
<keyword evidence="12" id="KW-1185">Reference proteome</keyword>
<gene>
    <name evidence="11" type="ORF">DN068_19345</name>
</gene>